<protein>
    <submittedName>
        <fullName evidence="4">AAA+-type ATPase</fullName>
    </submittedName>
</protein>
<gene>
    <name evidence="4" type="primary">AFG2</name>
    <name evidence="4" type="ORF">H2201_006062</name>
</gene>
<dbReference type="InterPro" id="IPR050168">
    <property type="entry name" value="AAA_ATPase_domain"/>
</dbReference>
<dbReference type="InterPro" id="IPR041569">
    <property type="entry name" value="AAA_lid_3"/>
</dbReference>
<keyword evidence="5" id="KW-1185">Reference proteome</keyword>
<evidence type="ECO:0000259" key="3">
    <source>
        <dbReference type="SMART" id="SM00382"/>
    </source>
</evidence>
<dbReference type="Pfam" id="PF17862">
    <property type="entry name" value="AAA_lid_3"/>
    <property type="match status" value="1"/>
</dbReference>
<evidence type="ECO:0000313" key="4">
    <source>
        <dbReference type="EMBL" id="KAJ9662574.1"/>
    </source>
</evidence>
<evidence type="ECO:0000256" key="2">
    <source>
        <dbReference type="ARBA" id="ARBA00022840"/>
    </source>
</evidence>
<sequence length="768" mass="84355">MTQQLQFGLRPTQQRPTEPTLEGAFRIHFAPNDLKSLGLQQGDLIRLVSVTEGGTSKMGLGSTFLAATPNAGSGAKRYVQVTDTFKETYGFTLEDRVTVRKALDTLQQARMVYLKEVVQGALPADAERYEELEDIIRHTLRKARFLVLGGAFDVVPYGDKKTRKRRFIIEKIEPPLDASQPYEFTAKSKVQIVGSNPVVAAPTAPGSLLPINSDGIGGLHEQIRQLNEILDELSNSPRLPPILRGSRSIMLHGPAGTGKSMLLQKLKAAGWRRVFEIGKATYGHAGQNQSAVRKIFEDAAASPPSMIVIDRLDSLAGKDEHGNPANPGLAQVLETGIESVKESQVLIAASAQNLGRIDGTLRSSDTFEDEIEIPVPYAKARAEILRILRGKDPSLPDTVSDTIGERTHGYVGKDLKSLHRHAQRNAYHCPAAQDDFVHVKQADGPPVDEAEDGVKKTPISAPFGHESVREASLDDFEQALRTVRPTAMKEVFLEPPKVRWAEIAGSEHVKQALFEVAELPYKRPDIVAYVRWQTSRGLLMYGPPGCSKTLCARAAATESDLNFFAVQGAELTSMWVGETERALREIFRKARAASPSIIFFDEIDAIAAARGRGAVPNGLNVLTTLLNEMDGIETKEGVLVLAATNKPEILDAALMRPGRFDAMLYVGPPNQEARRQIIDMQMEGRPLAEDLDLDDLARVTEGYSGAEMVEICSEAAKGAGRDCLRGCWGTIGREHFDMAMKHVVRGITPEMQERYQRWSKERSAVTRS</sequence>
<evidence type="ECO:0000313" key="5">
    <source>
        <dbReference type="Proteomes" id="UP001172684"/>
    </source>
</evidence>
<dbReference type="InterPro" id="IPR003959">
    <property type="entry name" value="ATPase_AAA_core"/>
</dbReference>
<dbReference type="InterPro" id="IPR003593">
    <property type="entry name" value="AAA+_ATPase"/>
</dbReference>
<proteinExistence type="predicted"/>
<dbReference type="Proteomes" id="UP001172684">
    <property type="component" value="Unassembled WGS sequence"/>
</dbReference>
<dbReference type="PANTHER" id="PTHR23077:SF27">
    <property type="entry name" value="ATPASE FAMILY GENE 2 PROTEIN HOMOLOG A"/>
    <property type="match status" value="1"/>
</dbReference>
<keyword evidence="2" id="KW-0067">ATP-binding</keyword>
<dbReference type="Gene3D" id="3.40.50.300">
    <property type="entry name" value="P-loop containing nucleotide triphosphate hydrolases"/>
    <property type="match status" value="2"/>
</dbReference>
<dbReference type="InterPro" id="IPR003960">
    <property type="entry name" value="ATPase_AAA_CS"/>
</dbReference>
<dbReference type="InterPro" id="IPR027417">
    <property type="entry name" value="P-loop_NTPase"/>
</dbReference>
<accession>A0ABQ9NN67</accession>
<feature type="domain" description="AAA+ ATPase" evidence="3">
    <location>
        <begin position="245"/>
        <end position="388"/>
    </location>
</feature>
<feature type="domain" description="AAA+ ATPase" evidence="3">
    <location>
        <begin position="534"/>
        <end position="670"/>
    </location>
</feature>
<name>A0ABQ9NN67_9PEZI</name>
<dbReference type="Pfam" id="PF00004">
    <property type="entry name" value="AAA"/>
    <property type="match status" value="2"/>
</dbReference>
<organism evidence="4 5">
    <name type="scientific">Coniosporium apollinis</name>
    <dbReference type="NCBI Taxonomy" id="61459"/>
    <lineage>
        <taxon>Eukaryota</taxon>
        <taxon>Fungi</taxon>
        <taxon>Dikarya</taxon>
        <taxon>Ascomycota</taxon>
        <taxon>Pezizomycotina</taxon>
        <taxon>Dothideomycetes</taxon>
        <taxon>Dothideomycetes incertae sedis</taxon>
        <taxon>Coniosporium</taxon>
    </lineage>
</organism>
<dbReference type="PANTHER" id="PTHR23077">
    <property type="entry name" value="AAA-FAMILY ATPASE"/>
    <property type="match status" value="1"/>
</dbReference>
<reference evidence="4" key="1">
    <citation type="submission" date="2022-10" db="EMBL/GenBank/DDBJ databases">
        <title>Culturing micro-colonial fungi from biological soil crusts in the Mojave desert and describing Neophaeococcomyces mojavensis, and introducing the new genera and species Taxawa tesnikishii.</title>
        <authorList>
            <person name="Kurbessoian T."/>
            <person name="Stajich J.E."/>
        </authorList>
    </citation>
    <scope>NUCLEOTIDE SEQUENCE</scope>
    <source>
        <strain evidence="4">TK_1</strain>
    </source>
</reference>
<evidence type="ECO:0000256" key="1">
    <source>
        <dbReference type="ARBA" id="ARBA00022741"/>
    </source>
</evidence>
<comment type="caution">
    <text evidence="4">The sequence shown here is derived from an EMBL/GenBank/DDBJ whole genome shotgun (WGS) entry which is preliminary data.</text>
</comment>
<dbReference type="SMART" id="SM00382">
    <property type="entry name" value="AAA"/>
    <property type="match status" value="2"/>
</dbReference>
<dbReference type="Gene3D" id="1.10.8.60">
    <property type="match status" value="2"/>
</dbReference>
<dbReference type="PROSITE" id="PS00674">
    <property type="entry name" value="AAA"/>
    <property type="match status" value="1"/>
</dbReference>
<dbReference type="EMBL" id="JAPDRL010000049">
    <property type="protein sequence ID" value="KAJ9662574.1"/>
    <property type="molecule type" value="Genomic_DNA"/>
</dbReference>
<keyword evidence="1" id="KW-0547">Nucleotide-binding</keyword>
<dbReference type="SUPFAM" id="SSF52540">
    <property type="entry name" value="P-loop containing nucleoside triphosphate hydrolases"/>
    <property type="match status" value="2"/>
</dbReference>